<dbReference type="SMART" id="SM01177">
    <property type="entry name" value="DUF4210"/>
    <property type="match status" value="1"/>
</dbReference>
<feature type="compositionally biased region" description="Polar residues" evidence="2">
    <location>
        <begin position="311"/>
        <end position="327"/>
    </location>
</feature>
<dbReference type="Pfam" id="PF13889">
    <property type="entry name" value="Chromosome_seg"/>
    <property type="match status" value="1"/>
</dbReference>
<evidence type="ECO:0000259" key="3">
    <source>
        <dbReference type="SMART" id="SM01177"/>
    </source>
</evidence>
<dbReference type="Pfam" id="PF13915">
    <property type="entry name" value="DUF4210"/>
    <property type="match status" value="1"/>
</dbReference>
<evidence type="ECO:0000313" key="5">
    <source>
        <dbReference type="Proteomes" id="UP001431783"/>
    </source>
</evidence>
<dbReference type="InterPro" id="IPR051506">
    <property type="entry name" value="ATOS_Transcription_Regulators"/>
</dbReference>
<evidence type="ECO:0000313" key="4">
    <source>
        <dbReference type="EMBL" id="KAK9884073.1"/>
    </source>
</evidence>
<gene>
    <name evidence="4" type="ORF">WA026_005012</name>
</gene>
<sequence length="887" mass="101021">MHRSSFNLKPTSGVKGEEEILLSVTTLVTEGRVPEKLGPKSKGYREGPHCFLNNQTNEHICSPTDSLCVNYEYIREELLKIWTKDNSPTLCIEVLLLCPCQDGEYFVGSELMENCILLESWNFSICNKSPIAPPSFQVPQLVNAIRSQLYFSQITAWLTTQREHSKHRLTNKHLRYRIALPVDTLKTTAFTSKSVEHTFPSTDIGFNRVLNVSFLSLPRGSAFPVIKCMTCNSVEELVNIPFTKSCQVDTIQEDKLAGEKKKSMFDDRMHTMCKLKGKHHCEDFEELRNNEECEKLAKIKRLRQNLREEQPSTSTLNHINSTRQSRTNPSRIELIDSMMPNGSVHYEEKEDVNDSTDKTCHFYNDLIYKEEDKSKILLEAIERVGLRSPEKSRKKSSDSLQNDIHKIKDVEMEFQDYNDMNGTTIMNMHSKHNLSKLDQCCSNNILQTKISSNKNKKASLPLCDKYRSAVSSIQLEKKIGCVNEKCVCDNVHCDTSKSDICRYRNRCSTHIDKKYCDSQIPTIRYLKMKELSNNSDMKVDKKNFVTRKITFENFKNATEEAASNSDLFDKQNCPNGVIPTAVEQAEFRKNLDNAASMVFHSRTGLPLTSSPAPVRKGKTCFDFDSSINSVSDIKSALFPSNFCADDDSESDGSLVSPCSPDTNLNRCEKLERENEIKASVRCHRRSKGHASNLLGSFEESVLHGRLEPVSTVHGFTAELGASGSFVPKHLVVPVTVFFYTLCDNDKVSTPYLCHINLGKKGYSIPKRGTVQVTLFNPLGTVVKMFVIMYDLTDMPPNSQTFIRQRTLYMPSKCKDMNIEWGPKWLKYLIHLRFVSSKSGKIYLHSDIRMIIFHKADLDTATAHSMDDCYELRSFILTPTNPRFSPRK</sequence>
<feature type="region of interest" description="Disordered" evidence="2">
    <location>
        <begin position="307"/>
        <end position="327"/>
    </location>
</feature>
<feature type="domain" description="Atos-like conserved" evidence="3">
    <location>
        <begin position="693"/>
        <end position="752"/>
    </location>
</feature>
<comment type="caution">
    <text evidence="4">The sequence shown here is derived from an EMBL/GenBank/DDBJ whole genome shotgun (WGS) entry which is preliminary data.</text>
</comment>
<dbReference type="Proteomes" id="UP001431783">
    <property type="component" value="Unassembled WGS sequence"/>
</dbReference>
<evidence type="ECO:0000256" key="2">
    <source>
        <dbReference type="SAM" id="MobiDB-lite"/>
    </source>
</evidence>
<proteinExistence type="inferred from homology"/>
<keyword evidence="5" id="KW-1185">Reference proteome</keyword>
<evidence type="ECO:0000256" key="1">
    <source>
        <dbReference type="ARBA" id="ARBA00034497"/>
    </source>
</evidence>
<name>A0AAW1UU87_9CUCU</name>
<dbReference type="InterPro" id="IPR033473">
    <property type="entry name" value="Atos-like_C"/>
</dbReference>
<dbReference type="InterPro" id="IPR025261">
    <property type="entry name" value="Atos-like_cons_dom"/>
</dbReference>
<reference evidence="4 5" key="1">
    <citation type="submission" date="2023-03" db="EMBL/GenBank/DDBJ databases">
        <title>Genome insight into feeding habits of ladybird beetles.</title>
        <authorList>
            <person name="Li H.-S."/>
            <person name="Huang Y.-H."/>
            <person name="Pang H."/>
        </authorList>
    </citation>
    <scope>NUCLEOTIDE SEQUENCE [LARGE SCALE GENOMIC DNA]</scope>
    <source>
        <strain evidence="4">SYSU_2023b</strain>
        <tissue evidence="4">Whole body</tissue>
    </source>
</reference>
<dbReference type="AlphaFoldDB" id="A0AAW1UU87"/>
<accession>A0AAW1UU87</accession>
<organism evidence="4 5">
    <name type="scientific">Henosepilachna vigintioctopunctata</name>
    <dbReference type="NCBI Taxonomy" id="420089"/>
    <lineage>
        <taxon>Eukaryota</taxon>
        <taxon>Metazoa</taxon>
        <taxon>Ecdysozoa</taxon>
        <taxon>Arthropoda</taxon>
        <taxon>Hexapoda</taxon>
        <taxon>Insecta</taxon>
        <taxon>Pterygota</taxon>
        <taxon>Neoptera</taxon>
        <taxon>Endopterygota</taxon>
        <taxon>Coleoptera</taxon>
        <taxon>Polyphaga</taxon>
        <taxon>Cucujiformia</taxon>
        <taxon>Coccinelloidea</taxon>
        <taxon>Coccinellidae</taxon>
        <taxon>Epilachninae</taxon>
        <taxon>Epilachnini</taxon>
        <taxon>Henosepilachna</taxon>
    </lineage>
</organism>
<comment type="similarity">
    <text evidence="1">Belongs to the ATOS family.</text>
</comment>
<dbReference type="EMBL" id="JARQZJ010000092">
    <property type="protein sequence ID" value="KAK9884073.1"/>
    <property type="molecule type" value="Genomic_DNA"/>
</dbReference>
<protein>
    <recommendedName>
        <fullName evidence="3">Atos-like conserved domain-containing protein</fullName>
    </recommendedName>
</protein>
<dbReference type="PANTHER" id="PTHR13199:SF11">
    <property type="entry name" value="PROTEIN ATOSSA"/>
    <property type="match status" value="1"/>
</dbReference>
<dbReference type="PANTHER" id="PTHR13199">
    <property type="entry name" value="GH03947P"/>
    <property type="match status" value="1"/>
</dbReference>